<dbReference type="Proteomes" id="UP000276133">
    <property type="component" value="Unassembled WGS sequence"/>
</dbReference>
<organism evidence="2 3">
    <name type="scientific">Brachionus plicatilis</name>
    <name type="common">Marine rotifer</name>
    <name type="synonym">Brachionus muelleri</name>
    <dbReference type="NCBI Taxonomy" id="10195"/>
    <lineage>
        <taxon>Eukaryota</taxon>
        <taxon>Metazoa</taxon>
        <taxon>Spiralia</taxon>
        <taxon>Gnathifera</taxon>
        <taxon>Rotifera</taxon>
        <taxon>Eurotatoria</taxon>
        <taxon>Monogononta</taxon>
        <taxon>Pseudotrocha</taxon>
        <taxon>Ploima</taxon>
        <taxon>Brachionidae</taxon>
        <taxon>Brachionus</taxon>
    </lineage>
</organism>
<feature type="chain" id="PRO_5017936556" evidence="1">
    <location>
        <begin position="16"/>
        <end position="527"/>
    </location>
</feature>
<dbReference type="InterPro" id="IPR043502">
    <property type="entry name" value="DNA/RNA_pol_sf"/>
</dbReference>
<dbReference type="EMBL" id="REGN01004174">
    <property type="protein sequence ID" value="RNA18763.1"/>
    <property type="molecule type" value="Genomic_DNA"/>
</dbReference>
<evidence type="ECO:0000313" key="3">
    <source>
        <dbReference type="Proteomes" id="UP000276133"/>
    </source>
</evidence>
<proteinExistence type="predicted"/>
<evidence type="ECO:0000256" key="1">
    <source>
        <dbReference type="SAM" id="SignalP"/>
    </source>
</evidence>
<keyword evidence="3" id="KW-1185">Reference proteome</keyword>
<name>A0A3M7R584_BRAPC</name>
<gene>
    <name evidence="2" type="ORF">BpHYR1_049643</name>
</gene>
<evidence type="ECO:0000313" key="2">
    <source>
        <dbReference type="EMBL" id="RNA18763.1"/>
    </source>
</evidence>
<dbReference type="AlphaFoldDB" id="A0A3M7R584"/>
<reference evidence="2 3" key="1">
    <citation type="journal article" date="2018" name="Sci. Rep.">
        <title>Genomic signatures of local adaptation to the degree of environmental predictability in rotifers.</title>
        <authorList>
            <person name="Franch-Gras L."/>
            <person name="Hahn C."/>
            <person name="Garcia-Roger E.M."/>
            <person name="Carmona M.J."/>
            <person name="Serra M."/>
            <person name="Gomez A."/>
        </authorList>
    </citation>
    <scope>NUCLEOTIDE SEQUENCE [LARGE SCALE GENOMIC DNA]</scope>
    <source>
        <strain evidence="2">HYR1</strain>
    </source>
</reference>
<comment type="caution">
    <text evidence="2">The sequence shown here is derived from an EMBL/GenBank/DDBJ whole genome shotgun (WGS) entry which is preliminary data.</text>
</comment>
<protein>
    <submittedName>
        <fullName evidence="2">Uncharacterized protein</fullName>
    </submittedName>
</protein>
<accession>A0A3M7R584</accession>
<keyword evidence="1" id="KW-0732">Signal</keyword>
<sequence>MLLWFFLSVFYVAFGEWVNSNNQLCSKSSELAKLDNSSNLVFKNFNSFQKLNFFCFNLSGFSLKKIIEFWPSQKLLLDHSLSFRGTESLFKPNQYQIKLFFYFIKGFNSSNLLFKDLNERLTRVEVYFFRSKFDKSCHQCSSFSKGPFDGIGLVEFAFTVKYSLNTCPYIFKNSSIYELKFHGLSKSAIRFNQLSFDASFTNEQVNASVKKLGFYFYKGTLVKSMIIFKYIDKLEILGLIQSIDSYALESIRIKSINLYIDNKLNFLSQGIEWIKRINENLKINFSNKSDIINNMDKATIISFQENKMNGKTDLDWSDDKHFCIFKDFPDNNLVLPAISPRYSSNCSCLLIWLFKKTRIILKHVRIPQVRILNSCSNETLVEIMIKALNILCTDLNVGAVIGDTNLSIIAYCDDIIILSPSEKQATVLLKICEKYAVRWKIDFNASKSAAISFCKRNISSLPIGDQYSVNDYVEEKMKKVERSLYSLRSIGCRPKMMKPETVAFFTNSSANRFSRITWIIFSFVKMI</sequence>
<dbReference type="SUPFAM" id="SSF56672">
    <property type="entry name" value="DNA/RNA polymerases"/>
    <property type="match status" value="1"/>
</dbReference>
<feature type="signal peptide" evidence="1">
    <location>
        <begin position="1"/>
        <end position="15"/>
    </location>
</feature>